<dbReference type="PANTHER" id="PTHR46338">
    <property type="entry name" value="TRANSCRIPTION INITIATION FACTOR TFIID SUBUNIT 8"/>
    <property type="match status" value="1"/>
</dbReference>
<evidence type="ECO:0000256" key="2">
    <source>
        <dbReference type="ARBA" id="ARBA00023015"/>
    </source>
</evidence>
<dbReference type="EMBL" id="LWDX02073332">
    <property type="protein sequence ID" value="OEL13454.1"/>
    <property type="molecule type" value="Genomic_DNA"/>
</dbReference>
<dbReference type="InterPro" id="IPR009072">
    <property type="entry name" value="Histone-fold"/>
</dbReference>
<dbReference type="Gene3D" id="1.10.20.10">
    <property type="entry name" value="Histone, subunit A"/>
    <property type="match status" value="1"/>
</dbReference>
<sequence length="240" mass="26034">MPGRLQAAVSTSSTAQILRSSGYSAAEAPALHALSDIAGHYIESLGRAAAALAEAHGRTEPNVADAVLALEEHELGGFPGASDPTRPVVCSGAVVELFGFASAVREVPFAKGLLRRDPGSGLRRRRRAGELRGGGHGAPAEACVRGGCPASRRGGRRSCTITARRRRKTRRTRGKCQRWWPIVMAWRMAGGEPCRRTGRRCCSAWAERWHRRRHVAPPETSVVPWNDSSKSKKKILQIFN</sequence>
<dbReference type="GO" id="GO:0046982">
    <property type="term" value="F:protein heterodimerization activity"/>
    <property type="evidence" value="ECO:0007669"/>
    <property type="project" value="InterPro"/>
</dbReference>
<dbReference type="Proteomes" id="UP000095767">
    <property type="component" value="Unassembled WGS sequence"/>
</dbReference>
<evidence type="ECO:0000256" key="1">
    <source>
        <dbReference type="ARBA" id="ARBA00004123"/>
    </source>
</evidence>
<dbReference type="InterPro" id="IPR006565">
    <property type="entry name" value="BTP"/>
</dbReference>
<evidence type="ECO:0000313" key="7">
    <source>
        <dbReference type="Proteomes" id="UP000095767"/>
    </source>
</evidence>
<evidence type="ECO:0000256" key="3">
    <source>
        <dbReference type="ARBA" id="ARBA00023163"/>
    </source>
</evidence>
<dbReference type="InterPro" id="IPR037818">
    <property type="entry name" value="TAF8"/>
</dbReference>
<evidence type="ECO:0000313" key="6">
    <source>
        <dbReference type="EMBL" id="OEL13454.1"/>
    </source>
</evidence>
<gene>
    <name evidence="6" type="ORF">BAE44_0025526</name>
</gene>
<protein>
    <recommendedName>
        <fullName evidence="5">Bromodomain associated domain-containing protein</fullName>
    </recommendedName>
</protein>
<keyword evidence="2" id="KW-0805">Transcription regulation</keyword>
<proteinExistence type="predicted"/>
<dbReference type="OrthoDB" id="436852at2759"/>
<dbReference type="GO" id="GO:0005669">
    <property type="term" value="C:transcription factor TFIID complex"/>
    <property type="evidence" value="ECO:0007669"/>
    <property type="project" value="InterPro"/>
</dbReference>
<keyword evidence="3" id="KW-0804">Transcription</keyword>
<organism evidence="6 7">
    <name type="scientific">Dichanthelium oligosanthes</name>
    <dbReference type="NCBI Taxonomy" id="888268"/>
    <lineage>
        <taxon>Eukaryota</taxon>
        <taxon>Viridiplantae</taxon>
        <taxon>Streptophyta</taxon>
        <taxon>Embryophyta</taxon>
        <taxon>Tracheophyta</taxon>
        <taxon>Spermatophyta</taxon>
        <taxon>Magnoliopsida</taxon>
        <taxon>Liliopsida</taxon>
        <taxon>Poales</taxon>
        <taxon>Poaceae</taxon>
        <taxon>PACMAD clade</taxon>
        <taxon>Panicoideae</taxon>
        <taxon>Panicodae</taxon>
        <taxon>Paniceae</taxon>
        <taxon>Dichantheliinae</taxon>
        <taxon>Dichanthelium</taxon>
    </lineage>
</organism>
<name>A0A1E5UKQ5_9POAL</name>
<evidence type="ECO:0000256" key="4">
    <source>
        <dbReference type="ARBA" id="ARBA00023242"/>
    </source>
</evidence>
<reference evidence="6 7" key="1">
    <citation type="submission" date="2016-09" db="EMBL/GenBank/DDBJ databases">
        <title>The draft genome of Dichanthelium oligosanthes: A C3 panicoid grass species.</title>
        <authorList>
            <person name="Studer A.J."/>
            <person name="Schnable J.C."/>
            <person name="Brutnell T.P."/>
        </authorList>
    </citation>
    <scope>NUCLEOTIDE SEQUENCE [LARGE SCALE GENOMIC DNA]</scope>
    <source>
        <strain evidence="7">cv. Kellogg 1175</strain>
        <tissue evidence="6">Leaf</tissue>
    </source>
</reference>
<comment type="caution">
    <text evidence="6">The sequence shown here is derived from an EMBL/GenBank/DDBJ whole genome shotgun (WGS) entry which is preliminary data.</text>
</comment>
<dbReference type="AlphaFoldDB" id="A0A1E5UKQ5"/>
<feature type="domain" description="Bromodomain associated" evidence="5">
    <location>
        <begin position="3"/>
        <end position="80"/>
    </location>
</feature>
<dbReference type="PANTHER" id="PTHR46338:SF21">
    <property type="entry name" value="OS02G0699900 PROTEIN"/>
    <property type="match status" value="1"/>
</dbReference>
<accession>A0A1E5UKQ5</accession>
<evidence type="ECO:0000259" key="5">
    <source>
        <dbReference type="SMART" id="SM00576"/>
    </source>
</evidence>
<dbReference type="Pfam" id="PF07524">
    <property type="entry name" value="Bromo_TP"/>
    <property type="match status" value="1"/>
</dbReference>
<keyword evidence="7" id="KW-1185">Reference proteome</keyword>
<dbReference type="CDD" id="cd00076">
    <property type="entry name" value="HFD_SF"/>
    <property type="match status" value="1"/>
</dbReference>
<dbReference type="STRING" id="888268.A0A1E5UKQ5"/>
<keyword evidence="4" id="KW-0539">Nucleus</keyword>
<dbReference type="SMART" id="SM00576">
    <property type="entry name" value="BTP"/>
    <property type="match status" value="1"/>
</dbReference>
<comment type="subcellular location">
    <subcellularLocation>
        <location evidence="1">Nucleus</location>
    </subcellularLocation>
</comment>